<dbReference type="InterPro" id="IPR038717">
    <property type="entry name" value="Tc1-like_DDE_dom"/>
</dbReference>
<feature type="domain" description="Tc1-like transposase DDE" evidence="1">
    <location>
        <begin position="198"/>
        <end position="305"/>
    </location>
</feature>
<evidence type="ECO:0000259" key="1">
    <source>
        <dbReference type="Pfam" id="PF13358"/>
    </source>
</evidence>
<dbReference type="Gene3D" id="3.30.420.10">
    <property type="entry name" value="Ribonuclease H-like superfamily/Ribonuclease H"/>
    <property type="match status" value="2"/>
</dbReference>
<comment type="caution">
    <text evidence="2">The sequence shown here is derived from an EMBL/GenBank/DDBJ whole genome shotgun (WGS) entry which is preliminary data.</text>
</comment>
<dbReference type="Pfam" id="PF13358">
    <property type="entry name" value="DDE_3"/>
    <property type="match status" value="1"/>
</dbReference>
<keyword evidence="3" id="KW-1185">Reference proteome</keyword>
<dbReference type="EMBL" id="CAKOFQ010006786">
    <property type="protein sequence ID" value="CAH1971536.1"/>
    <property type="molecule type" value="Genomic_DNA"/>
</dbReference>
<dbReference type="InterPro" id="IPR036397">
    <property type="entry name" value="RNaseH_sf"/>
</dbReference>
<sequence length="384" mass="45009">MISPDLSPIEHVWDMMGRRFLNLQRPPQTLEALREELVVAWNEIPQEVIDHLIRSMPRRVGECVAHQEEQVTIQTLWSRLRDRALFDGSATSLRRLLRDLGFKWLKDNPRRGLMELPSIALKRVEFLRQYNQAKVEALYQFIFQNGTIGRSWQNGNQKSVKAIKTDGKRYIILHAGNENGFIEGSEAIFSSETKLSDYHGEMNQDNFLKWFQHQLLEKLESPSMIILDNAPYHSMILNKVPNNAWTKKISKTELLSIVARNKPPKIYVIDELAEQHGHKVLRLPPYHCIFNPIELIWGIAKGYYNRHIGRDGNSEKDCLDMWNEALQTVTPDMWKNSVRHTEQEIFKWYERERIFDRPDIEPLIINFESDEDSDSDSAEERNSD</sequence>
<dbReference type="PANTHER" id="PTHR33939">
    <property type="entry name" value="PROTEIN CBG22215"/>
    <property type="match status" value="1"/>
</dbReference>
<dbReference type="Proteomes" id="UP001152888">
    <property type="component" value="Unassembled WGS sequence"/>
</dbReference>
<evidence type="ECO:0000313" key="3">
    <source>
        <dbReference type="Proteomes" id="UP001152888"/>
    </source>
</evidence>
<protein>
    <recommendedName>
        <fullName evidence="1">Tc1-like transposase DDE domain-containing protein</fullName>
    </recommendedName>
</protein>
<accession>A0A9P0KF79</accession>
<organism evidence="2 3">
    <name type="scientific">Acanthoscelides obtectus</name>
    <name type="common">Bean weevil</name>
    <name type="synonym">Bruchus obtectus</name>
    <dbReference type="NCBI Taxonomy" id="200917"/>
    <lineage>
        <taxon>Eukaryota</taxon>
        <taxon>Metazoa</taxon>
        <taxon>Ecdysozoa</taxon>
        <taxon>Arthropoda</taxon>
        <taxon>Hexapoda</taxon>
        <taxon>Insecta</taxon>
        <taxon>Pterygota</taxon>
        <taxon>Neoptera</taxon>
        <taxon>Endopterygota</taxon>
        <taxon>Coleoptera</taxon>
        <taxon>Polyphaga</taxon>
        <taxon>Cucujiformia</taxon>
        <taxon>Chrysomeloidea</taxon>
        <taxon>Chrysomelidae</taxon>
        <taxon>Bruchinae</taxon>
        <taxon>Bruchini</taxon>
        <taxon>Acanthoscelides</taxon>
    </lineage>
</organism>
<reference evidence="2" key="1">
    <citation type="submission" date="2022-03" db="EMBL/GenBank/DDBJ databases">
        <authorList>
            <person name="Sayadi A."/>
        </authorList>
    </citation>
    <scope>NUCLEOTIDE SEQUENCE</scope>
</reference>
<proteinExistence type="predicted"/>
<dbReference type="OrthoDB" id="6743133at2759"/>
<dbReference type="AlphaFoldDB" id="A0A9P0KF79"/>
<dbReference type="PANTHER" id="PTHR33939:SF1">
    <property type="entry name" value="DUF4371 DOMAIN-CONTAINING PROTEIN"/>
    <property type="match status" value="1"/>
</dbReference>
<dbReference type="GO" id="GO:0003676">
    <property type="term" value="F:nucleic acid binding"/>
    <property type="evidence" value="ECO:0007669"/>
    <property type="project" value="InterPro"/>
</dbReference>
<evidence type="ECO:0000313" key="2">
    <source>
        <dbReference type="EMBL" id="CAH1971536.1"/>
    </source>
</evidence>
<name>A0A9P0KF79_ACAOB</name>
<gene>
    <name evidence="2" type="ORF">ACAOBT_LOCUS9472</name>
</gene>